<dbReference type="SMART" id="SM00343">
    <property type="entry name" value="ZnF_C2HC"/>
    <property type="match status" value="2"/>
</dbReference>
<evidence type="ECO:0000259" key="3">
    <source>
        <dbReference type="PROSITE" id="PS50994"/>
    </source>
</evidence>
<dbReference type="Pfam" id="PF25597">
    <property type="entry name" value="SH3_retrovirus"/>
    <property type="match status" value="1"/>
</dbReference>
<dbReference type="PANTHER" id="PTHR11439:SF524">
    <property type="entry name" value="RNA-DIRECTED DNA POLYMERASE, PROTEIN KINASE RLK-PELLE-DLSV FAMILY"/>
    <property type="match status" value="1"/>
</dbReference>
<organism evidence="4">
    <name type="scientific">Prunus dulcis</name>
    <name type="common">Almond</name>
    <name type="synonym">Amygdalus dulcis</name>
    <dbReference type="NCBI Taxonomy" id="3755"/>
    <lineage>
        <taxon>Eukaryota</taxon>
        <taxon>Viridiplantae</taxon>
        <taxon>Streptophyta</taxon>
        <taxon>Embryophyta</taxon>
        <taxon>Tracheophyta</taxon>
        <taxon>Spermatophyta</taxon>
        <taxon>Magnoliopsida</taxon>
        <taxon>eudicotyledons</taxon>
        <taxon>Gunneridae</taxon>
        <taxon>Pentapetalae</taxon>
        <taxon>rosids</taxon>
        <taxon>fabids</taxon>
        <taxon>Rosales</taxon>
        <taxon>Rosaceae</taxon>
        <taxon>Amygdaloideae</taxon>
        <taxon>Amygdaleae</taxon>
        <taxon>Prunus</taxon>
    </lineage>
</organism>
<feature type="domain" description="Integrase catalytic" evidence="3">
    <location>
        <begin position="581"/>
        <end position="747"/>
    </location>
</feature>
<dbReference type="EMBL" id="AP019298">
    <property type="protein sequence ID" value="BBG97282.1"/>
    <property type="molecule type" value="Genomic_DNA"/>
</dbReference>
<dbReference type="InterPro" id="IPR001584">
    <property type="entry name" value="Integrase_cat-core"/>
</dbReference>
<feature type="region of interest" description="Disordered" evidence="2">
    <location>
        <begin position="221"/>
        <end position="243"/>
    </location>
</feature>
<accession>A0A4Y1QZM5</accession>
<feature type="region of interest" description="Disordered" evidence="2">
    <location>
        <begin position="926"/>
        <end position="946"/>
    </location>
</feature>
<evidence type="ECO:0000256" key="2">
    <source>
        <dbReference type="SAM" id="MobiDB-lite"/>
    </source>
</evidence>
<keyword evidence="1" id="KW-0064">Aspartyl protease</keyword>
<dbReference type="InterPro" id="IPR012337">
    <property type="entry name" value="RNaseH-like_sf"/>
</dbReference>
<dbReference type="InterPro" id="IPR057670">
    <property type="entry name" value="SH3_retrovirus"/>
</dbReference>
<sequence length="1494" mass="164408">MATSTLKLDGLLGMLTIRLTDGNYLKWRYQIESVLEGHDLFGHFDGSIVAPPKYAILDEEGVTSVITAAYKDWLKVDKALLSLLIATLSDEAIEYVIGSKTASEAWMNLTDRYATVSRARVNLLKTELQTAQKGADSIEKFLLRLKHVRDQLAVAGISVSDDDLMLAVLNGLPSEYDMIKTVLLARDTSLSFKDFRNHLLAAEQAADSRVILPHSPMVGMLSHSSPSTGSTSSTPSPNLSGAGILPTPSVTSFSPTGYMSSYTHGRSSSSFGSRGRFSGSRPFGRGFPNKFQGPPKSGIVPECQICSKRGHTAANCFFRDSTSSQGSSVIECQICGKKGHGALDCYHRSNYAYQGSPPPSSLTAMAAQASFSPDAVWIADSGASHHMVPHMTTMHNVTPCTSAENVVVGNGEGLHIAHIGKSHIPTVSSSLTLSKVLHVPQLTANLLSVYQLCHDNNCRMIFDTSGFLIQDKVTNKKLLQGKSEHGLYPVPTSLSSIGTGSSSSSVGTSSRASQSQTSAFLGQKVRSSLWHSRLGHPTNEVVQLMLTAAQIPVVSDSISKLCSFCLDGKMHRLPFSSHHNKASSPFYRLHSDVWGPSPCKSISGYRYVVSFIDEYTGFLWLYPLYAKSEVFTMFTRLVAFLTTHFNASIKFLQSDGGGEYMSTQFNEFLASHGIVHQVSCPSTPQQNGLAERKNRHLLETSITLLQEASMPDQFWFHAMAHSAYLINRMPSKVLSNQSPYYRLLHRHPDIRHLRVFGTAVYPCLRATNTTKLQPRTVMCVFMGYLLGYKGVLCYNCSTSKFLVSRHVIHDETIFPFKHRFSLPSSPCSPSTVLSPIPMMLPTSATSPSVLASHSSSSAPSITAPRFVSLSCVVSARALYTSSVGQQDLLASPGLSQSEPYIPVLSEQQLQVLLPSIDYITSSSPASVQPSVPVGSAPPGPSHSMLTRSKTGVVQKKDFSDYMCYTSIHDTTSLDEPSSYHLASFSADWTKAMDEEISALQMQGTWVLVPPPANTNIVGSKWIYKLKRHSDGSISRYKARLVAQGFSQEAGFDYEETFSPVVRHATVRIILSLAASNHWSLRQLDVKNAFLHGELEEEVYMKQPQGFEDPHHPDYVCKLQKSLYGLKQAPRAWNAKFTGFLPALGFKMSHSDPSLFVKYSDSAIVVLLLYVDDIILTGSNPQVIQEVIIELGSVFELKDMGILTYFLGLQISCKSNGDIFVSQQKYATDLLAKSGMSSCKPCPTPLKPHTQILLTDGIPLKDPKQYRSIVGALQYLTFTRPDIAYSVNTVCQFMNNPTEHHFFLVKRILRYLQGTLSHGFTYSSSGPLLLSAYSDSDWAGDINTRRSTTGFVVYLGSNPVSWQSKKQGSVSRSSTEAEYRALANASADVVWIRQLLVDLHVYLSEPPILYCDNLSALALSSNPIYHSRIKHLDIDFHFIRERVQRRDFLVQYIPTDEQVADVLTKGLHSPVFSKHCTNLRLGPYSKIEGGCLAND</sequence>
<dbReference type="CDD" id="cd09272">
    <property type="entry name" value="RNase_HI_RT_Ty1"/>
    <property type="match status" value="1"/>
</dbReference>
<dbReference type="InterPro" id="IPR036875">
    <property type="entry name" value="Znf_CCHC_sf"/>
</dbReference>
<dbReference type="Pfam" id="PF13976">
    <property type="entry name" value="gag_pre-integrs"/>
    <property type="match status" value="1"/>
</dbReference>
<keyword evidence="1" id="KW-0378">Hydrolase</keyword>
<evidence type="ECO:0000256" key="1">
    <source>
        <dbReference type="ARBA" id="ARBA00022750"/>
    </source>
</evidence>
<gene>
    <name evidence="4" type="ORF">Prudu_006352</name>
</gene>
<feature type="compositionally biased region" description="Low complexity" evidence="2">
    <location>
        <begin position="222"/>
        <end position="237"/>
    </location>
</feature>
<dbReference type="Gene3D" id="3.30.420.10">
    <property type="entry name" value="Ribonuclease H-like superfamily/Ribonuclease H"/>
    <property type="match status" value="1"/>
</dbReference>
<name>A0A4Y1QZM5_PRUDU</name>
<evidence type="ECO:0000313" key="4">
    <source>
        <dbReference type="EMBL" id="BBG97282.1"/>
    </source>
</evidence>
<dbReference type="InterPro" id="IPR036397">
    <property type="entry name" value="RNaseH_sf"/>
</dbReference>
<dbReference type="GO" id="GO:0008270">
    <property type="term" value="F:zinc ion binding"/>
    <property type="evidence" value="ECO:0007669"/>
    <property type="project" value="InterPro"/>
</dbReference>
<dbReference type="Pfam" id="PF00665">
    <property type="entry name" value="rve"/>
    <property type="match status" value="1"/>
</dbReference>
<dbReference type="InterPro" id="IPR054722">
    <property type="entry name" value="PolX-like_BBD"/>
</dbReference>
<dbReference type="PROSITE" id="PS50994">
    <property type="entry name" value="INTEGRASE"/>
    <property type="match status" value="1"/>
</dbReference>
<dbReference type="SUPFAM" id="SSF57756">
    <property type="entry name" value="Retrovirus zinc finger-like domains"/>
    <property type="match status" value="1"/>
</dbReference>
<reference evidence="4" key="1">
    <citation type="journal article" date="2019" name="Science">
        <title>Mutation of a bHLH transcription factor allowed almond domestication.</title>
        <authorList>
            <person name="Sanchez-Perez R."/>
            <person name="Pavan S."/>
            <person name="Mazzeo R."/>
            <person name="Moldovan C."/>
            <person name="Aiese Cigliano R."/>
            <person name="Del Cueto J."/>
            <person name="Ricciardi F."/>
            <person name="Lotti C."/>
            <person name="Ricciardi L."/>
            <person name="Dicenta F."/>
            <person name="Lopez-Marques R.L."/>
            <person name="Lindberg Moller B."/>
        </authorList>
    </citation>
    <scope>NUCLEOTIDE SEQUENCE</scope>
</reference>
<dbReference type="Pfam" id="PF22936">
    <property type="entry name" value="Pol_BBD"/>
    <property type="match status" value="1"/>
</dbReference>
<dbReference type="InterPro" id="IPR013103">
    <property type="entry name" value="RVT_2"/>
</dbReference>
<dbReference type="SUPFAM" id="SSF53098">
    <property type="entry name" value="Ribonuclease H-like"/>
    <property type="match status" value="1"/>
</dbReference>
<keyword evidence="1" id="KW-0645">Protease</keyword>
<protein>
    <recommendedName>
        <fullName evidence="3">Integrase catalytic domain-containing protein</fullName>
    </recommendedName>
</protein>
<dbReference type="Pfam" id="PF14223">
    <property type="entry name" value="Retrotran_gag_2"/>
    <property type="match status" value="1"/>
</dbReference>
<dbReference type="SUPFAM" id="SSF56672">
    <property type="entry name" value="DNA/RNA polymerases"/>
    <property type="match status" value="1"/>
</dbReference>
<proteinExistence type="predicted"/>
<dbReference type="InterPro" id="IPR025724">
    <property type="entry name" value="GAG-pre-integrase_dom"/>
</dbReference>
<dbReference type="Pfam" id="PF07727">
    <property type="entry name" value="RVT_2"/>
    <property type="match status" value="1"/>
</dbReference>
<dbReference type="GO" id="GO:0015074">
    <property type="term" value="P:DNA integration"/>
    <property type="evidence" value="ECO:0007669"/>
    <property type="project" value="InterPro"/>
</dbReference>
<dbReference type="GO" id="GO:0003676">
    <property type="term" value="F:nucleic acid binding"/>
    <property type="evidence" value="ECO:0007669"/>
    <property type="project" value="InterPro"/>
</dbReference>
<dbReference type="PANTHER" id="PTHR11439">
    <property type="entry name" value="GAG-POL-RELATED RETROTRANSPOSON"/>
    <property type="match status" value="1"/>
</dbReference>
<dbReference type="InterPro" id="IPR001878">
    <property type="entry name" value="Znf_CCHC"/>
</dbReference>
<dbReference type="GO" id="GO:0004190">
    <property type="term" value="F:aspartic-type endopeptidase activity"/>
    <property type="evidence" value="ECO:0007669"/>
    <property type="project" value="UniProtKB-KW"/>
</dbReference>
<dbReference type="InterPro" id="IPR043502">
    <property type="entry name" value="DNA/RNA_pol_sf"/>
</dbReference>
<dbReference type="Gene3D" id="4.10.60.10">
    <property type="entry name" value="Zinc finger, CCHC-type"/>
    <property type="match status" value="1"/>
</dbReference>